<dbReference type="GO" id="GO:0022857">
    <property type="term" value="F:transmembrane transporter activity"/>
    <property type="evidence" value="ECO:0007669"/>
    <property type="project" value="InterPro"/>
</dbReference>
<gene>
    <name evidence="10" type="ORF">HGB44_01460</name>
</gene>
<evidence type="ECO:0000256" key="3">
    <source>
        <dbReference type="ARBA" id="ARBA00022475"/>
    </source>
</evidence>
<keyword evidence="3" id="KW-1003">Cell membrane</keyword>
<comment type="subcellular location">
    <subcellularLocation>
        <location evidence="1 7">Cell membrane</location>
        <topology evidence="1 7">Multi-pass membrane protein</topology>
    </subcellularLocation>
</comment>
<feature type="transmembrane region" description="Helical" evidence="9">
    <location>
        <begin position="58"/>
        <end position="79"/>
    </location>
</feature>
<keyword evidence="4 7" id="KW-0812">Transmembrane</keyword>
<dbReference type="AlphaFoldDB" id="A0A7X6M7X5"/>
<dbReference type="PANTHER" id="PTHR30561">
    <property type="entry name" value="SMR FAMILY PROTON-DEPENDENT DRUG EFFLUX TRANSPORTER SUGE"/>
    <property type="match status" value="1"/>
</dbReference>
<comment type="similarity">
    <text evidence="7">Belongs to the drug/metabolite transporter (DMT) superfamily. Small multidrug resistance (SMR) (TC 2.A.7.1) family.</text>
</comment>
<evidence type="ECO:0000256" key="1">
    <source>
        <dbReference type="ARBA" id="ARBA00004651"/>
    </source>
</evidence>
<dbReference type="SUPFAM" id="SSF103481">
    <property type="entry name" value="Multidrug resistance efflux transporter EmrE"/>
    <property type="match status" value="1"/>
</dbReference>
<dbReference type="RefSeq" id="WP_061080678.1">
    <property type="nucleotide sequence ID" value="NZ_JAAXPG010000001.1"/>
</dbReference>
<dbReference type="PANTHER" id="PTHR30561:SF1">
    <property type="entry name" value="MULTIDRUG TRANSPORTER EMRE"/>
    <property type="match status" value="1"/>
</dbReference>
<evidence type="ECO:0000256" key="4">
    <source>
        <dbReference type="ARBA" id="ARBA00022692"/>
    </source>
</evidence>
<name>A0A7X6M7X5_9ACTN</name>
<evidence type="ECO:0000256" key="7">
    <source>
        <dbReference type="RuleBase" id="RU003942"/>
    </source>
</evidence>
<keyword evidence="11" id="KW-1185">Reference proteome</keyword>
<sequence>MAWFFLVATIVTEVLGAFATRASDGFTAPVPTALTVVSVVAAYYLFSLALRHGMPVGVAYGLWTALGVAAVAVLGATLLGEALTWPRLGGLLLVAVGTALLQMGGRGEGEGEGAVAGPASGPGE</sequence>
<keyword evidence="2" id="KW-0813">Transport</keyword>
<evidence type="ECO:0000256" key="8">
    <source>
        <dbReference type="SAM" id="MobiDB-lite"/>
    </source>
</evidence>
<evidence type="ECO:0000256" key="2">
    <source>
        <dbReference type="ARBA" id="ARBA00022448"/>
    </source>
</evidence>
<evidence type="ECO:0000256" key="5">
    <source>
        <dbReference type="ARBA" id="ARBA00022989"/>
    </source>
</evidence>
<dbReference type="InterPro" id="IPR037185">
    <property type="entry name" value="EmrE-like"/>
</dbReference>
<accession>A0A7X6M7X5</accession>
<dbReference type="InterPro" id="IPR045324">
    <property type="entry name" value="Small_multidrug_res"/>
</dbReference>
<evidence type="ECO:0000313" key="10">
    <source>
        <dbReference type="EMBL" id="NKY96346.1"/>
    </source>
</evidence>
<evidence type="ECO:0000256" key="9">
    <source>
        <dbReference type="SAM" id="Phobius"/>
    </source>
</evidence>
<feature type="compositionally biased region" description="Low complexity" evidence="8">
    <location>
        <begin position="113"/>
        <end position="124"/>
    </location>
</feature>
<dbReference type="InterPro" id="IPR000390">
    <property type="entry name" value="Small_drug/metabolite_transptr"/>
</dbReference>
<comment type="caution">
    <text evidence="10">The sequence shown here is derived from an EMBL/GenBank/DDBJ whole genome shotgun (WGS) entry which is preliminary data.</text>
</comment>
<protein>
    <submittedName>
        <fullName evidence="10">Multidrug efflux SMR transporter</fullName>
    </submittedName>
</protein>
<dbReference type="EMBL" id="JAAXPG010000001">
    <property type="protein sequence ID" value="NKY96346.1"/>
    <property type="molecule type" value="Genomic_DNA"/>
</dbReference>
<feature type="region of interest" description="Disordered" evidence="8">
    <location>
        <begin position="105"/>
        <end position="124"/>
    </location>
</feature>
<keyword evidence="6 9" id="KW-0472">Membrane</keyword>
<keyword evidence="5 9" id="KW-1133">Transmembrane helix</keyword>
<dbReference type="GO" id="GO:0005886">
    <property type="term" value="C:plasma membrane"/>
    <property type="evidence" value="ECO:0007669"/>
    <property type="project" value="UniProtKB-SubCell"/>
</dbReference>
<proteinExistence type="inferred from homology"/>
<feature type="transmembrane region" description="Helical" evidence="9">
    <location>
        <begin position="26"/>
        <end position="46"/>
    </location>
</feature>
<organism evidence="10 11">
    <name type="scientific">Nocardiopsis alborubida</name>
    <dbReference type="NCBI Taxonomy" id="146802"/>
    <lineage>
        <taxon>Bacteria</taxon>
        <taxon>Bacillati</taxon>
        <taxon>Actinomycetota</taxon>
        <taxon>Actinomycetes</taxon>
        <taxon>Streptosporangiales</taxon>
        <taxon>Nocardiopsidaceae</taxon>
        <taxon>Nocardiopsis</taxon>
    </lineage>
</organism>
<evidence type="ECO:0000256" key="6">
    <source>
        <dbReference type="ARBA" id="ARBA00023136"/>
    </source>
</evidence>
<reference evidence="10 11" key="1">
    <citation type="submission" date="2020-04" db="EMBL/GenBank/DDBJ databases">
        <title>MicrobeNet Type strains.</title>
        <authorList>
            <person name="Nicholson A.C."/>
        </authorList>
    </citation>
    <scope>NUCLEOTIDE SEQUENCE [LARGE SCALE GENOMIC DNA]</scope>
    <source>
        <strain evidence="10 11">ATCC 23612</strain>
    </source>
</reference>
<dbReference type="Proteomes" id="UP000553209">
    <property type="component" value="Unassembled WGS sequence"/>
</dbReference>
<dbReference type="Gene3D" id="1.10.3730.20">
    <property type="match status" value="1"/>
</dbReference>
<dbReference type="Pfam" id="PF00893">
    <property type="entry name" value="Multi_Drug_Res"/>
    <property type="match status" value="1"/>
</dbReference>
<evidence type="ECO:0000313" key="11">
    <source>
        <dbReference type="Proteomes" id="UP000553209"/>
    </source>
</evidence>